<organism evidence="2">
    <name type="scientific">viral metagenome</name>
    <dbReference type="NCBI Taxonomy" id="1070528"/>
    <lineage>
        <taxon>unclassified sequences</taxon>
        <taxon>metagenomes</taxon>
        <taxon>organismal metagenomes</taxon>
    </lineage>
</organism>
<evidence type="ECO:0000256" key="1">
    <source>
        <dbReference type="SAM" id="MobiDB-lite"/>
    </source>
</evidence>
<accession>A0A6C0BSE8</accession>
<dbReference type="EMBL" id="MN739217">
    <property type="protein sequence ID" value="QHS94203.1"/>
    <property type="molecule type" value="Genomic_DNA"/>
</dbReference>
<evidence type="ECO:0000313" key="2">
    <source>
        <dbReference type="EMBL" id="QHS94203.1"/>
    </source>
</evidence>
<feature type="region of interest" description="Disordered" evidence="1">
    <location>
        <begin position="25"/>
        <end position="45"/>
    </location>
</feature>
<proteinExistence type="predicted"/>
<feature type="region of interest" description="Disordered" evidence="1">
    <location>
        <begin position="204"/>
        <end position="229"/>
    </location>
</feature>
<protein>
    <submittedName>
        <fullName evidence="2">Uncharacterized protein</fullName>
    </submittedName>
</protein>
<dbReference type="AlphaFoldDB" id="A0A6C0BSE8"/>
<name>A0A6C0BSE8_9ZZZZ</name>
<reference evidence="2" key="1">
    <citation type="journal article" date="2020" name="Nature">
        <title>Giant virus diversity and host interactions through global metagenomics.</title>
        <authorList>
            <person name="Schulz F."/>
            <person name="Roux S."/>
            <person name="Paez-Espino D."/>
            <person name="Jungbluth S."/>
            <person name="Walsh D.A."/>
            <person name="Denef V.J."/>
            <person name="McMahon K.D."/>
            <person name="Konstantinidis K.T."/>
            <person name="Eloe-Fadrosh E.A."/>
            <person name="Kyrpides N.C."/>
            <person name="Woyke T."/>
        </authorList>
    </citation>
    <scope>NUCLEOTIDE SEQUENCE</scope>
    <source>
        <strain evidence="2">GVMAG-M-3300018416-26</strain>
    </source>
</reference>
<sequence length="694" mass="79005">MEVYVFFTLMGLGYMASQSSTKQSNSLKNHVTQPPLSVGSTTNATKSYSTYNDDITSLVKTIDKQKSEEMYRKSTLEHPNVISTNYRDSMNTTNESKKQSNTFESLLSGEHISLNEFTHNNMEPFFGSSIKQNMNDTSPHQSILENFTGVGGYKSEHPKVENVCFADIKSNSGSAPYSQQSAYTEEYERMQQSKLKTNELPFEQKRVGPGLNDGYTDRSSQIGFQPDDRKYAMPKSIDELRSLDNQKMTYEARTVDGLKGSKLGPKPQLVKNKVDTYYENSPDRYFKTTGAYTKDKYRPNVIIKDTNRKTSTYYAGNLYKNIGNEQNSKLQATKKNILREYGVRNLEQNKIGKPEFTYGKENILIYNNERDITATRTYEGNLTSLVKSIIAPVQDIFKPTTKQYTTFTNREFGEMQTNIPNKPTLFDPNDIAKTTIKETFIHDTRTGNIAGENKQITYDPDDVMRKTLKETLPYYENIINMQSKVTKQTIYDPSDVAKTTIRETVENNYHDGHIETLEGEMGGYQSANVKAPNTNKQFISDNEYMGTAPSKEMSHGYLNKEIQMEPTSKEFLSDNERFGGVNSKDTKQMSYQDIYNATINNVKENLNVNRSPTNNNVKLASGSDGIIMESNKGDCERAASRSHNNIQRINDKSNTVDFINLTQERFDECENKIDESILKVFHENPYTQSLNSSI</sequence>